<evidence type="ECO:0000313" key="3">
    <source>
        <dbReference type="EMBL" id="SHE85747.1"/>
    </source>
</evidence>
<name>A0A1M4WX74_9BACT</name>
<evidence type="ECO:0000313" key="4">
    <source>
        <dbReference type="Proteomes" id="UP000184368"/>
    </source>
</evidence>
<dbReference type="PANTHER" id="PTHR47572">
    <property type="entry name" value="LIPOPROTEIN-RELATED"/>
    <property type="match status" value="1"/>
</dbReference>
<dbReference type="Pfam" id="PF08450">
    <property type="entry name" value="SGL"/>
    <property type="match status" value="1"/>
</dbReference>
<dbReference type="SUPFAM" id="SSF63829">
    <property type="entry name" value="Calcium-dependent phosphotriesterase"/>
    <property type="match status" value="1"/>
</dbReference>
<dbReference type="Proteomes" id="UP000184368">
    <property type="component" value="Unassembled WGS sequence"/>
</dbReference>
<evidence type="ECO:0000259" key="2">
    <source>
        <dbReference type="Pfam" id="PF08450"/>
    </source>
</evidence>
<dbReference type="GO" id="GO:0016787">
    <property type="term" value="F:hydrolase activity"/>
    <property type="evidence" value="ECO:0007669"/>
    <property type="project" value="UniProtKB-KW"/>
</dbReference>
<proteinExistence type="predicted"/>
<dbReference type="EMBL" id="FQUO01000003">
    <property type="protein sequence ID" value="SHE85747.1"/>
    <property type="molecule type" value="Genomic_DNA"/>
</dbReference>
<reference evidence="3 4" key="1">
    <citation type="submission" date="2016-11" db="EMBL/GenBank/DDBJ databases">
        <authorList>
            <person name="Jaros S."/>
            <person name="Januszkiewicz K."/>
            <person name="Wedrychowicz H."/>
        </authorList>
    </citation>
    <scope>NUCLEOTIDE SEQUENCE [LARGE SCALE GENOMIC DNA]</scope>
    <source>
        <strain evidence="3 4">DSM 26897</strain>
    </source>
</reference>
<sequence length="367" mass="40540">MCKVHNPLPKWYHLSIGVGFFQINRLLAVVSGGTWLRNVTSLPNFPLPFAMNQRNLYLRRVPVVLVLTATLIACNSLNRSQQKMDANANIPADTVVLAPGATPKLVSKQFAFTEGPAADKAGNVFFTDQPNDRIWKWSVDGQLSVFMEPTGRSNGMFFDRKGNLLSCADLRNEIWRISPDKKVEVLLGKVGGKKLNGPNDLWSDNAGGIYFTDPFYKRTWWDHSEPEIPGQYLYYLPAGAAEPRVVDSAYNKPNGIVGTPDGRYLYVADIGANKTYRYDMQPGGKLSNRSLFAAMGSDGMTLDERGNLYITGRGVTVFSPQGKQIAHIDIPEGWTANLCFGGAARKMLFITASKAVYTVDMAVKGAW</sequence>
<keyword evidence="4" id="KW-1185">Reference proteome</keyword>
<evidence type="ECO:0000256" key="1">
    <source>
        <dbReference type="ARBA" id="ARBA00022801"/>
    </source>
</evidence>
<dbReference type="InterPro" id="IPR051262">
    <property type="entry name" value="SMP-30/CGR1_Lactonase"/>
</dbReference>
<dbReference type="STRING" id="1302690.BUE76_06535"/>
<organism evidence="3 4">
    <name type="scientific">Cnuella takakiae</name>
    <dbReference type="NCBI Taxonomy" id="1302690"/>
    <lineage>
        <taxon>Bacteria</taxon>
        <taxon>Pseudomonadati</taxon>
        <taxon>Bacteroidota</taxon>
        <taxon>Chitinophagia</taxon>
        <taxon>Chitinophagales</taxon>
        <taxon>Chitinophagaceae</taxon>
        <taxon>Cnuella</taxon>
    </lineage>
</organism>
<dbReference type="InterPro" id="IPR011042">
    <property type="entry name" value="6-blade_b-propeller_TolB-like"/>
</dbReference>
<keyword evidence="1" id="KW-0378">Hydrolase</keyword>
<protein>
    <submittedName>
        <fullName evidence="3">Gluconolactonase</fullName>
    </submittedName>
</protein>
<dbReference type="InterPro" id="IPR013658">
    <property type="entry name" value="SGL"/>
</dbReference>
<gene>
    <name evidence="3" type="ORF">SAMN05444008_103172</name>
</gene>
<dbReference type="PANTHER" id="PTHR47572:SF4">
    <property type="entry name" value="LACTONASE DRP35"/>
    <property type="match status" value="1"/>
</dbReference>
<dbReference type="Gene3D" id="2.120.10.30">
    <property type="entry name" value="TolB, C-terminal domain"/>
    <property type="match status" value="1"/>
</dbReference>
<accession>A0A1M4WX74</accession>
<feature type="domain" description="SMP-30/Gluconolactonase/LRE-like region" evidence="2">
    <location>
        <begin position="112"/>
        <end position="353"/>
    </location>
</feature>
<dbReference type="AlphaFoldDB" id="A0A1M4WX74"/>